<dbReference type="Proteomes" id="UP000007947">
    <property type="component" value="Chromosome"/>
</dbReference>
<protein>
    <recommendedName>
        <fullName evidence="2">Band 7 domain-containing protein</fullName>
    </recommendedName>
</protein>
<evidence type="ECO:0000313" key="3">
    <source>
        <dbReference type="EMBL" id="BAK38041.1"/>
    </source>
</evidence>
<dbReference type="eggNOG" id="COG0330">
    <property type="taxonomic scope" value="Bacteria"/>
</dbReference>
<feature type="compositionally biased region" description="Pro residues" evidence="1">
    <location>
        <begin position="274"/>
        <end position="285"/>
    </location>
</feature>
<dbReference type="EMBL" id="AP012204">
    <property type="protein sequence ID" value="BAK38041.1"/>
    <property type="molecule type" value="Genomic_DNA"/>
</dbReference>
<dbReference type="STRING" id="1032480.MLP_50270"/>
<dbReference type="InterPro" id="IPR001107">
    <property type="entry name" value="Band_7"/>
</dbReference>
<name>F5XGA7_MICPN</name>
<feature type="domain" description="Band 7" evidence="2">
    <location>
        <begin position="31"/>
        <end position="223"/>
    </location>
</feature>
<gene>
    <name evidence="3" type="ordered locus">MLP_50270</name>
</gene>
<dbReference type="RefSeq" id="WP_013865855.1">
    <property type="nucleotide sequence ID" value="NC_015635.1"/>
</dbReference>
<dbReference type="AlphaFoldDB" id="F5XGA7"/>
<evidence type="ECO:0000256" key="1">
    <source>
        <dbReference type="SAM" id="MobiDB-lite"/>
    </source>
</evidence>
<dbReference type="OrthoDB" id="4860397at2"/>
<proteinExistence type="predicted"/>
<organism evidence="3 4">
    <name type="scientific">Microlunatus phosphovorus (strain ATCC 700054 / DSM 10555 / JCM 9379 / NBRC 101784 / NCIMB 13414 / VKM Ac-1990 / NM-1)</name>
    <dbReference type="NCBI Taxonomy" id="1032480"/>
    <lineage>
        <taxon>Bacteria</taxon>
        <taxon>Bacillati</taxon>
        <taxon>Actinomycetota</taxon>
        <taxon>Actinomycetes</taxon>
        <taxon>Propionibacteriales</taxon>
        <taxon>Propionibacteriaceae</taxon>
        <taxon>Microlunatus</taxon>
    </lineage>
</organism>
<evidence type="ECO:0000313" key="4">
    <source>
        <dbReference type="Proteomes" id="UP000007947"/>
    </source>
</evidence>
<reference evidence="3 4" key="1">
    <citation type="submission" date="2011-05" db="EMBL/GenBank/DDBJ databases">
        <title>Whole genome sequence of Microlunatus phosphovorus NM-1.</title>
        <authorList>
            <person name="Hosoyama A."/>
            <person name="Sasaki K."/>
            <person name="Harada T."/>
            <person name="Igarashi R."/>
            <person name="Kawakoshi A."/>
            <person name="Sasagawa M."/>
            <person name="Fukada J."/>
            <person name="Nakamura S."/>
            <person name="Katano Y."/>
            <person name="Hanada S."/>
            <person name="Kamagata Y."/>
            <person name="Nakamura N."/>
            <person name="Yamazaki S."/>
            <person name="Fujita N."/>
        </authorList>
    </citation>
    <scope>NUCLEOTIDE SEQUENCE [LARGE SCALE GENOMIC DNA]</scope>
    <source>
        <strain evidence="4">ATCC 700054 / DSM 10555 / JCM 9379 / NBRC 101784 / NCIMB 13414 / VKM Ac-1990 / NM-1</strain>
    </source>
</reference>
<dbReference type="Pfam" id="PF01145">
    <property type="entry name" value="Band_7"/>
    <property type="match status" value="1"/>
</dbReference>
<sequence length="304" mass="32477">MNLVGWIILVVLLVPAVGILAWVVLSESFLRIPSGRLGLLLVRGRPTDAVLSPGLHFVPALRRRTVVTYPSTELSYRVGGEPEPVDQAGLDSCGPAIEVYLGDRTRAVVGYTVRYRLRLEGLRDVHLRFGPGGIGAAVRDCCHAGVTAALGAEQVGVDDLFGPAREALQREVGEQLTAELAETGFELASFQLRSVDLGRTGEAVQAVVRARHELAAENAAAETRIAQLSNDQDLVAQAGSAEAPWRYRETELWRELILRRENLNVTLPAGVRPLPGPGGLPPDPAAPLDGSGEPGAERAGGDQR</sequence>
<feature type="region of interest" description="Disordered" evidence="1">
    <location>
        <begin position="268"/>
        <end position="304"/>
    </location>
</feature>
<feature type="compositionally biased region" description="Basic and acidic residues" evidence="1">
    <location>
        <begin position="295"/>
        <end position="304"/>
    </location>
</feature>
<dbReference type="KEGG" id="mph:MLP_50270"/>
<dbReference type="HOGENOM" id="CLU_914708_0_0_11"/>
<evidence type="ECO:0000259" key="2">
    <source>
        <dbReference type="Pfam" id="PF01145"/>
    </source>
</evidence>
<keyword evidence="4" id="KW-1185">Reference proteome</keyword>
<accession>F5XGA7</accession>